<feature type="transmembrane region" description="Helical" evidence="1">
    <location>
        <begin position="6"/>
        <end position="23"/>
    </location>
</feature>
<comment type="caution">
    <text evidence="2">The sequence shown here is derived from an EMBL/GenBank/DDBJ whole genome shotgun (WGS) entry which is preliminary data.</text>
</comment>
<organism evidence="2 3">
    <name type="scientific">Peribacillus loiseleuriae</name>
    <dbReference type="NCBI Taxonomy" id="1679170"/>
    <lineage>
        <taxon>Bacteria</taxon>
        <taxon>Bacillati</taxon>
        <taxon>Bacillota</taxon>
        <taxon>Bacilli</taxon>
        <taxon>Bacillales</taxon>
        <taxon>Bacillaceae</taxon>
        <taxon>Peribacillus</taxon>
    </lineage>
</organism>
<accession>A0A0K9GSD9</accession>
<evidence type="ECO:0000256" key="1">
    <source>
        <dbReference type="SAM" id="Phobius"/>
    </source>
</evidence>
<protein>
    <submittedName>
        <fullName evidence="2">Uncharacterized protein</fullName>
    </submittedName>
</protein>
<proteinExistence type="predicted"/>
<gene>
    <name evidence="2" type="ORF">AC625_08655</name>
</gene>
<dbReference type="EMBL" id="LFZW01000001">
    <property type="protein sequence ID" value="KMY49604.1"/>
    <property type="molecule type" value="Genomic_DNA"/>
</dbReference>
<keyword evidence="1" id="KW-0812">Transmembrane</keyword>
<dbReference type="PATRIC" id="fig|1679170.3.peg.1866"/>
<dbReference type="AlphaFoldDB" id="A0A0K9GSD9"/>
<dbReference type="RefSeq" id="WP_049680938.1">
    <property type="nucleotide sequence ID" value="NZ_LFZW01000001.1"/>
</dbReference>
<sequence>MIWLLVSLLGIVIVVFAIIYFFNEAKAFNNKTASTFPLEGGAILLGFLLIVFGILKATGS</sequence>
<keyword evidence="3" id="KW-1185">Reference proteome</keyword>
<name>A0A0K9GSD9_9BACI</name>
<keyword evidence="1" id="KW-1133">Transmembrane helix</keyword>
<reference evidence="3" key="1">
    <citation type="submission" date="2015-07" db="EMBL/GenBank/DDBJ databases">
        <title>Genome sequencing project for genomic taxonomy and phylogenomics of Bacillus-like bacteria.</title>
        <authorList>
            <person name="Liu B."/>
            <person name="Wang J."/>
            <person name="Zhu Y."/>
            <person name="Liu G."/>
            <person name="Chen Q."/>
            <person name="Chen Z."/>
            <person name="Lan J."/>
            <person name="Che J."/>
            <person name="Ge C."/>
            <person name="Shi H."/>
            <person name="Pan Z."/>
            <person name="Liu X."/>
        </authorList>
    </citation>
    <scope>NUCLEOTIDE SEQUENCE [LARGE SCALE GENOMIC DNA]</scope>
    <source>
        <strain evidence="3">FJAT-27997</strain>
    </source>
</reference>
<keyword evidence="1" id="KW-0472">Membrane</keyword>
<feature type="transmembrane region" description="Helical" evidence="1">
    <location>
        <begin position="35"/>
        <end position="55"/>
    </location>
</feature>
<dbReference type="STRING" id="1679170.AC625_08655"/>
<evidence type="ECO:0000313" key="3">
    <source>
        <dbReference type="Proteomes" id="UP000037146"/>
    </source>
</evidence>
<evidence type="ECO:0000313" key="2">
    <source>
        <dbReference type="EMBL" id="KMY49604.1"/>
    </source>
</evidence>
<dbReference type="Proteomes" id="UP000037146">
    <property type="component" value="Unassembled WGS sequence"/>
</dbReference>